<proteinExistence type="predicted"/>
<dbReference type="AlphaFoldDB" id="A0A1I0TLL8"/>
<dbReference type="OrthoDB" id="765606at2"/>
<accession>A0A1I0TLL8</accession>
<dbReference type="STRING" id="332999.SAMN04488511_11133"/>
<dbReference type="RefSeq" id="WP_134204800.1">
    <property type="nucleotide sequence ID" value="NZ_FOJM01000011.1"/>
</dbReference>
<evidence type="ECO:0000313" key="1">
    <source>
        <dbReference type="EMBL" id="SFA52433.1"/>
    </source>
</evidence>
<dbReference type="EMBL" id="FOJM01000011">
    <property type="protein sequence ID" value="SFA52433.1"/>
    <property type="molecule type" value="Genomic_DNA"/>
</dbReference>
<keyword evidence="2" id="KW-1185">Reference proteome</keyword>
<protein>
    <submittedName>
        <fullName evidence="1">Uncharacterized protein</fullName>
    </submittedName>
</protein>
<gene>
    <name evidence="1" type="ORF">SAMN04488511_11133</name>
</gene>
<dbReference type="Proteomes" id="UP000198836">
    <property type="component" value="Unassembled WGS sequence"/>
</dbReference>
<reference evidence="2" key="1">
    <citation type="submission" date="2016-10" db="EMBL/GenBank/DDBJ databases">
        <authorList>
            <person name="Varghese N."/>
            <person name="Submissions S."/>
        </authorList>
    </citation>
    <scope>NUCLEOTIDE SEQUENCE [LARGE SCALE GENOMIC DNA]</scope>
    <source>
        <strain evidence="2">DSM 18130</strain>
    </source>
</reference>
<evidence type="ECO:0000313" key="2">
    <source>
        <dbReference type="Proteomes" id="UP000198836"/>
    </source>
</evidence>
<organism evidence="1 2">
    <name type="scientific">Pedobacter suwonensis</name>
    <dbReference type="NCBI Taxonomy" id="332999"/>
    <lineage>
        <taxon>Bacteria</taxon>
        <taxon>Pseudomonadati</taxon>
        <taxon>Bacteroidota</taxon>
        <taxon>Sphingobacteriia</taxon>
        <taxon>Sphingobacteriales</taxon>
        <taxon>Sphingobacteriaceae</taxon>
        <taxon>Pedobacter</taxon>
    </lineage>
</organism>
<name>A0A1I0TLL8_9SPHI</name>
<sequence length="110" mass="12899">MEKATLFYLEKPDIKISMELYFTDRDQLYFDGYDIGKSIEAIWGDTDYEYTYTLEPEEVDKFYQIFNLAPGDKSGLLFALKQRFSGNKAYSLFGEFMNANHIAYTAFSWS</sequence>